<feature type="transmembrane region" description="Helical" evidence="2">
    <location>
        <begin position="525"/>
        <end position="547"/>
    </location>
</feature>
<gene>
    <name evidence="4" type="ORF">CYCCA115_LOCUS16178</name>
</gene>
<feature type="region of interest" description="Disordered" evidence="1">
    <location>
        <begin position="63"/>
        <end position="104"/>
    </location>
</feature>
<feature type="signal peptide" evidence="3">
    <location>
        <begin position="1"/>
        <end position="22"/>
    </location>
</feature>
<organism evidence="4 5">
    <name type="scientific">Cylindrotheca closterium</name>
    <dbReference type="NCBI Taxonomy" id="2856"/>
    <lineage>
        <taxon>Eukaryota</taxon>
        <taxon>Sar</taxon>
        <taxon>Stramenopiles</taxon>
        <taxon>Ochrophyta</taxon>
        <taxon>Bacillariophyta</taxon>
        <taxon>Bacillariophyceae</taxon>
        <taxon>Bacillariophycidae</taxon>
        <taxon>Bacillariales</taxon>
        <taxon>Bacillariaceae</taxon>
        <taxon>Cylindrotheca</taxon>
    </lineage>
</organism>
<feature type="chain" id="PRO_5042015264" evidence="3">
    <location>
        <begin position="23"/>
        <end position="548"/>
    </location>
</feature>
<feature type="transmembrane region" description="Helical" evidence="2">
    <location>
        <begin position="211"/>
        <end position="228"/>
    </location>
</feature>
<evidence type="ECO:0000256" key="1">
    <source>
        <dbReference type="SAM" id="MobiDB-lite"/>
    </source>
</evidence>
<keyword evidence="5" id="KW-1185">Reference proteome</keyword>
<feature type="transmembrane region" description="Helical" evidence="2">
    <location>
        <begin position="117"/>
        <end position="134"/>
    </location>
</feature>
<reference evidence="4" key="1">
    <citation type="submission" date="2023-08" db="EMBL/GenBank/DDBJ databases">
        <authorList>
            <person name="Audoor S."/>
            <person name="Bilcke G."/>
        </authorList>
    </citation>
    <scope>NUCLEOTIDE SEQUENCE</scope>
</reference>
<accession>A0AAD2JJW4</accession>
<keyword evidence="3" id="KW-0732">Signal</keyword>
<proteinExistence type="predicted"/>
<feature type="transmembrane region" description="Helical" evidence="2">
    <location>
        <begin position="433"/>
        <end position="453"/>
    </location>
</feature>
<feature type="transmembrane region" description="Helical" evidence="2">
    <location>
        <begin position="351"/>
        <end position="370"/>
    </location>
</feature>
<comment type="caution">
    <text evidence="4">The sequence shown here is derived from an EMBL/GenBank/DDBJ whole genome shotgun (WGS) entry which is preliminary data.</text>
</comment>
<evidence type="ECO:0000313" key="4">
    <source>
        <dbReference type="EMBL" id="CAJ1956329.1"/>
    </source>
</evidence>
<evidence type="ECO:0000256" key="2">
    <source>
        <dbReference type="SAM" id="Phobius"/>
    </source>
</evidence>
<keyword evidence="2" id="KW-0472">Membrane</keyword>
<feature type="compositionally biased region" description="Polar residues" evidence="1">
    <location>
        <begin position="71"/>
        <end position="104"/>
    </location>
</feature>
<dbReference type="EMBL" id="CAKOGP040001914">
    <property type="protein sequence ID" value="CAJ1956329.1"/>
    <property type="molecule type" value="Genomic_DNA"/>
</dbReference>
<keyword evidence="2" id="KW-1133">Transmembrane helix</keyword>
<keyword evidence="2" id="KW-0812">Transmembrane</keyword>
<feature type="transmembrane region" description="Helical" evidence="2">
    <location>
        <begin position="495"/>
        <end position="513"/>
    </location>
</feature>
<protein>
    <submittedName>
        <fullName evidence="4">Uncharacterized protein</fullName>
    </submittedName>
</protein>
<sequence length="548" mass="59478">MWEGRKHLVALAAVAAITTSHAFTTGPGPRVQHKSQPMNRGVQLRAVGAFELPGKSPFTKPSWILPKAKKSSPTGPLDTFNSNGIASKPSIESNQLQKKESSQPTAVSHWKDASFRWAIPLLGAILGAGLAGPISSRFFDRAATKGVNVAAIMFLGGFGGAIADALDDDGIWVAPEESSPLNKICPTILELTLHLGTFLSAVFTSTWSNPVPFAMLSAMYSYAVLIGGKAVPDFKNKRGEAVIITLCLLPLFGMFGARMATSSLYTNTLIASFASTCLWLKKIKKTSFFQQRPDLTSAITSSGIFRALPLMAMTPFGATRTLLAGLAVFFSDNLGYRLAKFCSLSSFRNKILKYGMAASGVVWSSAYASYGYLKQYPFSFTTVSYNLTWEIFFSLEKTLFESGKLSVKAIAPVLWLLLDLTMILRCEGLFSKAALKLFGVVSGSLAVLLSLRAKGMIGDRFSNDFKYSSFLTAIYLMVESKMMLAADPTNALKKFACFGIALGNMLGAVRSIWRVNTENVQYSYWMPVILACMLQGGFEIWSLAVGLL</sequence>
<dbReference type="Proteomes" id="UP001295423">
    <property type="component" value="Unassembled WGS sequence"/>
</dbReference>
<name>A0AAD2JJW4_9STRA</name>
<dbReference type="AlphaFoldDB" id="A0AAD2JJW4"/>
<evidence type="ECO:0000256" key="3">
    <source>
        <dbReference type="SAM" id="SignalP"/>
    </source>
</evidence>
<feature type="transmembrane region" description="Helical" evidence="2">
    <location>
        <begin position="146"/>
        <end position="166"/>
    </location>
</feature>
<evidence type="ECO:0000313" key="5">
    <source>
        <dbReference type="Proteomes" id="UP001295423"/>
    </source>
</evidence>
<feature type="transmembrane region" description="Helical" evidence="2">
    <location>
        <begin position="240"/>
        <end position="258"/>
    </location>
</feature>